<protein>
    <recommendedName>
        <fullName evidence="3">BZIP domain-containing protein</fullName>
    </recommendedName>
</protein>
<organism evidence="4 5">
    <name type="scientific">Cylindrotheca closterium</name>
    <dbReference type="NCBI Taxonomy" id="2856"/>
    <lineage>
        <taxon>Eukaryota</taxon>
        <taxon>Sar</taxon>
        <taxon>Stramenopiles</taxon>
        <taxon>Ochrophyta</taxon>
        <taxon>Bacillariophyta</taxon>
        <taxon>Bacillariophyceae</taxon>
        <taxon>Bacillariophycidae</taxon>
        <taxon>Bacillariales</taxon>
        <taxon>Bacillariaceae</taxon>
        <taxon>Cylindrotheca</taxon>
    </lineage>
</organism>
<proteinExistence type="predicted"/>
<reference evidence="4" key="1">
    <citation type="submission" date="2023-08" db="EMBL/GenBank/DDBJ databases">
        <authorList>
            <person name="Audoor S."/>
            <person name="Bilcke G."/>
        </authorList>
    </citation>
    <scope>NUCLEOTIDE SEQUENCE</scope>
</reference>
<dbReference type="Pfam" id="PF00170">
    <property type="entry name" value="bZIP_1"/>
    <property type="match status" value="1"/>
</dbReference>
<evidence type="ECO:0000256" key="2">
    <source>
        <dbReference type="SAM" id="MobiDB-lite"/>
    </source>
</evidence>
<evidence type="ECO:0000256" key="1">
    <source>
        <dbReference type="SAM" id="Coils"/>
    </source>
</evidence>
<feature type="coiled-coil region" evidence="1">
    <location>
        <begin position="75"/>
        <end position="116"/>
    </location>
</feature>
<gene>
    <name evidence="4" type="ORF">CYCCA115_LOCUS8375</name>
</gene>
<keyword evidence="1" id="KW-0175">Coiled coil</keyword>
<dbReference type="EMBL" id="CAKOGP040001113">
    <property type="protein sequence ID" value="CAJ1943309.1"/>
    <property type="molecule type" value="Genomic_DNA"/>
</dbReference>
<feature type="region of interest" description="Disordered" evidence="2">
    <location>
        <begin position="273"/>
        <end position="303"/>
    </location>
</feature>
<dbReference type="SMART" id="SM00338">
    <property type="entry name" value="BRLZ"/>
    <property type="match status" value="1"/>
</dbReference>
<dbReference type="InterPro" id="IPR004827">
    <property type="entry name" value="bZIP"/>
</dbReference>
<dbReference type="Proteomes" id="UP001295423">
    <property type="component" value="Unassembled WGS sequence"/>
</dbReference>
<dbReference type="InterPro" id="IPR046347">
    <property type="entry name" value="bZIP_sf"/>
</dbReference>
<evidence type="ECO:0000259" key="3">
    <source>
        <dbReference type="PROSITE" id="PS50217"/>
    </source>
</evidence>
<keyword evidence="5" id="KW-1185">Reference proteome</keyword>
<evidence type="ECO:0000313" key="4">
    <source>
        <dbReference type="EMBL" id="CAJ1943309.1"/>
    </source>
</evidence>
<evidence type="ECO:0000313" key="5">
    <source>
        <dbReference type="Proteomes" id="UP001295423"/>
    </source>
</evidence>
<sequence>MEKNMFKSPQSPSLASEDTDDEATTEGKEGNLDTTSSCASASGADDNVLKNRREKRLAMNRASARARRRRKKDLLGSLAAQVQELTNQKHMLQTKNDSLSSRVEKLESALTQAQATITSLSSGAPSVQSSLFQPLASSAPPSSMGQMSESALRSILLSAGAGLQASAGGLQGAGCGGGYGGAESLFNPRAMQQQLDLQNQLKLLGATAGFGGAGGLGGLQQQASALQQHLTSERIGSLGALLGGGLGQGMAPTASQLDSLVRAKAMEQTQEDVRMNGSMNSNKIGAASNHGMTDSPPGKRQKI</sequence>
<comment type="caution">
    <text evidence="4">The sequence shown here is derived from an EMBL/GenBank/DDBJ whole genome shotgun (WGS) entry which is preliminary data.</text>
</comment>
<name>A0AAD2CSI8_9STRA</name>
<dbReference type="Gene3D" id="1.20.5.170">
    <property type="match status" value="1"/>
</dbReference>
<dbReference type="PROSITE" id="PS50217">
    <property type="entry name" value="BZIP"/>
    <property type="match status" value="1"/>
</dbReference>
<feature type="compositionally biased region" description="Polar residues" evidence="2">
    <location>
        <begin position="7"/>
        <end position="16"/>
    </location>
</feature>
<dbReference type="AlphaFoldDB" id="A0AAD2CSI8"/>
<dbReference type="GO" id="GO:0003700">
    <property type="term" value="F:DNA-binding transcription factor activity"/>
    <property type="evidence" value="ECO:0007669"/>
    <property type="project" value="InterPro"/>
</dbReference>
<feature type="region of interest" description="Disordered" evidence="2">
    <location>
        <begin position="1"/>
        <end position="72"/>
    </location>
</feature>
<dbReference type="SUPFAM" id="SSF57959">
    <property type="entry name" value="Leucine zipper domain"/>
    <property type="match status" value="1"/>
</dbReference>
<feature type="domain" description="BZIP" evidence="3">
    <location>
        <begin position="50"/>
        <end position="113"/>
    </location>
</feature>
<accession>A0AAD2CSI8</accession>